<dbReference type="EMBL" id="QEXO01000001">
    <property type="protein sequence ID" value="PWE15823.1"/>
    <property type="molecule type" value="Genomic_DNA"/>
</dbReference>
<dbReference type="OrthoDB" id="8689831at2"/>
<reference evidence="1 2" key="1">
    <citation type="submission" date="2018-05" db="EMBL/GenBank/DDBJ databases">
        <title>Genome Sequence of an Efficient Indole-Degrading Bacterium, Alcaligenes sp.YBY.</title>
        <authorList>
            <person name="Yang B."/>
        </authorList>
    </citation>
    <scope>NUCLEOTIDE SEQUENCE [LARGE SCALE GENOMIC DNA]</scope>
    <source>
        <strain evidence="1 2">YBY</strain>
    </source>
</reference>
<dbReference type="STRING" id="511.UZ73_01505"/>
<name>A0A2U2BP99_ALCFA</name>
<gene>
    <name evidence="1" type="ORF">DF183_03595</name>
</gene>
<accession>A0A2U2BP99</accession>
<dbReference type="Proteomes" id="UP000245216">
    <property type="component" value="Unassembled WGS sequence"/>
</dbReference>
<evidence type="ECO:0000313" key="1">
    <source>
        <dbReference type="EMBL" id="PWE15823.1"/>
    </source>
</evidence>
<evidence type="ECO:0000313" key="2">
    <source>
        <dbReference type="Proteomes" id="UP000245216"/>
    </source>
</evidence>
<dbReference type="AlphaFoldDB" id="A0A2U2BP99"/>
<comment type="caution">
    <text evidence="1">The sequence shown here is derived from an EMBL/GenBank/DDBJ whole genome shotgun (WGS) entry which is preliminary data.</text>
</comment>
<sequence length="90" mass="10189">MSKLLSCLSPLATLILAWLAFMFLLFFPPLWILWPVLVVSLGWINYRGIRYALGNSDKSKPWHLWFNVGECLFAAIVLALLVRDLSVPAA</sequence>
<reference evidence="1 2" key="2">
    <citation type="submission" date="2018-05" db="EMBL/GenBank/DDBJ databases">
        <authorList>
            <person name="Lanie J.A."/>
            <person name="Ng W.-L."/>
            <person name="Kazmierczak K.M."/>
            <person name="Andrzejewski T.M."/>
            <person name="Davidsen T.M."/>
            <person name="Wayne K.J."/>
            <person name="Tettelin H."/>
            <person name="Glass J.I."/>
            <person name="Rusch D."/>
            <person name="Podicherti R."/>
            <person name="Tsui H.-C.T."/>
            <person name="Winkler M.E."/>
        </authorList>
    </citation>
    <scope>NUCLEOTIDE SEQUENCE [LARGE SCALE GENOMIC DNA]</scope>
    <source>
        <strain evidence="1 2">YBY</strain>
    </source>
</reference>
<organism evidence="1 2">
    <name type="scientific">Alcaligenes faecalis</name>
    <dbReference type="NCBI Taxonomy" id="511"/>
    <lineage>
        <taxon>Bacteria</taxon>
        <taxon>Pseudomonadati</taxon>
        <taxon>Pseudomonadota</taxon>
        <taxon>Betaproteobacteria</taxon>
        <taxon>Burkholderiales</taxon>
        <taxon>Alcaligenaceae</taxon>
        <taxon>Alcaligenes</taxon>
    </lineage>
</organism>
<proteinExistence type="predicted"/>
<dbReference type="RefSeq" id="WP_042481227.1">
    <property type="nucleotide sequence ID" value="NZ_CP021079.1"/>
</dbReference>
<protein>
    <submittedName>
        <fullName evidence="1">Uncharacterized protein</fullName>
    </submittedName>
</protein>